<dbReference type="Gene3D" id="3.40.50.1460">
    <property type="match status" value="1"/>
</dbReference>
<protein>
    <recommendedName>
        <fullName evidence="3">Peptidase C14 caspase domain-containing protein</fullName>
    </recommendedName>
</protein>
<dbReference type="GO" id="GO:0006508">
    <property type="term" value="P:proteolysis"/>
    <property type="evidence" value="ECO:0007669"/>
    <property type="project" value="InterPro"/>
</dbReference>
<accession>A0A8H3DVV4</accession>
<dbReference type="EMBL" id="CAJNJQ010000260">
    <property type="protein sequence ID" value="CAE7066348.1"/>
    <property type="molecule type" value="Genomic_DNA"/>
</dbReference>
<evidence type="ECO:0000256" key="1">
    <source>
        <dbReference type="ARBA" id="ARBA00009005"/>
    </source>
</evidence>
<dbReference type="InterPro" id="IPR011600">
    <property type="entry name" value="Pept_C14_caspase"/>
</dbReference>
<dbReference type="Proteomes" id="UP000663827">
    <property type="component" value="Unassembled WGS sequence"/>
</dbReference>
<dbReference type="InterPro" id="IPR050452">
    <property type="entry name" value="Metacaspase"/>
</dbReference>
<comment type="caution">
    <text evidence="4">The sequence shown here is derived from an EMBL/GenBank/DDBJ whole genome shotgun (WGS) entry which is preliminary data.</text>
</comment>
<dbReference type="PANTHER" id="PTHR48104:SF30">
    <property type="entry name" value="METACASPASE-1"/>
    <property type="match status" value="1"/>
</dbReference>
<evidence type="ECO:0000259" key="3">
    <source>
        <dbReference type="Pfam" id="PF00656"/>
    </source>
</evidence>
<dbReference type="GO" id="GO:0005737">
    <property type="term" value="C:cytoplasm"/>
    <property type="evidence" value="ECO:0007669"/>
    <property type="project" value="TreeGrafter"/>
</dbReference>
<dbReference type="PANTHER" id="PTHR48104">
    <property type="entry name" value="METACASPASE-4"/>
    <property type="match status" value="1"/>
</dbReference>
<feature type="domain" description="Peptidase C14 caspase" evidence="3">
    <location>
        <begin position="19"/>
        <end position="307"/>
    </location>
</feature>
<feature type="region of interest" description="Disordered" evidence="2">
    <location>
        <begin position="187"/>
        <end position="207"/>
    </location>
</feature>
<gene>
    <name evidence="4" type="ORF">RDB_LOCUS11978</name>
</gene>
<evidence type="ECO:0000313" key="4">
    <source>
        <dbReference type="EMBL" id="CAE7066348.1"/>
    </source>
</evidence>
<comment type="similarity">
    <text evidence="1">Belongs to the peptidase C14B family.</text>
</comment>
<reference evidence="4" key="1">
    <citation type="submission" date="2021-01" db="EMBL/GenBank/DDBJ databases">
        <authorList>
            <person name="Kaushik A."/>
        </authorList>
    </citation>
    <scope>NUCLEOTIDE SEQUENCE</scope>
    <source>
        <strain evidence="4">AG5</strain>
    </source>
</reference>
<sequence length="706" mass="78760">MVQDNPSGPEARFPRLHGLIIGINKYKANDRQDLRGCVRDAESMRDYFISIGVPPSNLLCLFDEAATREGILDAFDTHLISNPLIKKHDPIVIFFAGHGDRMDAPESWHSSDRKVEMIMPHDASYAGSGSDNPSDQAAGTRRTNTLDAGRTYVHGIPDLTLSFLLYRLSQEKGNNITVILDSCHSGSGTRGEIRSRNSHDPKPPVIPDDLDARLRKSMTVDYPSELKQNITTKQTSGKLMAPSLETHILLAACQSDEQAQEIPIINRETEEVSCGGVFTTTLLSVLRNCDLKTTSYVTLLRNILAARREFYRKSSERVASQTFQCEGRNQDRVLFSVQYAISKSKIALIPTRDKTMYRVRVGSALGVVRGTEFGVFCEGMDPTAPPVAILVAGDVGSIDSHLHSLEPNETQEIPENAYATIIRYNDHSNGVRIWVDEAVRKNEFWQSILASLGSLPISWVESRQPHDIELLLSGDNIELKGVHLIPGKTATSHFIKQRLGVKRLVDAFTAIVYFYFHLKIHNQEAPVRAQLKMKLQELNEKNNSWGDVIYEPKENDLFGESVTAGTVVSLRPDPDKIFGMELVNNSSENLFPYVLYYDFEDYSVGCLYEPPGRSVKAPLPAGKSLTIGYGSGGSQPFQVDFTNPKSDREYGAFVLLVFSEWVDISYLQQGPPLGPDAFDGRGDHRVTHKATIWDNLIVRVEMVKKD</sequence>
<proteinExistence type="inferred from homology"/>
<feature type="compositionally biased region" description="Basic and acidic residues" evidence="2">
    <location>
        <begin position="191"/>
        <end position="202"/>
    </location>
</feature>
<name>A0A8H3DVV4_9AGAM</name>
<evidence type="ECO:0000313" key="5">
    <source>
        <dbReference type="Proteomes" id="UP000663827"/>
    </source>
</evidence>
<dbReference type="Pfam" id="PF00656">
    <property type="entry name" value="Peptidase_C14"/>
    <property type="match status" value="1"/>
</dbReference>
<organism evidence="4 5">
    <name type="scientific">Rhizoctonia solani</name>
    <dbReference type="NCBI Taxonomy" id="456999"/>
    <lineage>
        <taxon>Eukaryota</taxon>
        <taxon>Fungi</taxon>
        <taxon>Dikarya</taxon>
        <taxon>Basidiomycota</taxon>
        <taxon>Agaricomycotina</taxon>
        <taxon>Agaricomycetes</taxon>
        <taxon>Cantharellales</taxon>
        <taxon>Ceratobasidiaceae</taxon>
        <taxon>Rhizoctonia</taxon>
    </lineage>
</organism>
<dbReference type="AlphaFoldDB" id="A0A8H3DVV4"/>
<dbReference type="GO" id="GO:0004197">
    <property type="term" value="F:cysteine-type endopeptidase activity"/>
    <property type="evidence" value="ECO:0007669"/>
    <property type="project" value="InterPro"/>
</dbReference>
<evidence type="ECO:0000256" key="2">
    <source>
        <dbReference type="SAM" id="MobiDB-lite"/>
    </source>
</evidence>